<proteinExistence type="predicted"/>
<organism evidence="1 2">
    <name type="scientific">Ixodes persulcatus</name>
    <name type="common">Taiga tick</name>
    <dbReference type="NCBI Taxonomy" id="34615"/>
    <lineage>
        <taxon>Eukaryota</taxon>
        <taxon>Metazoa</taxon>
        <taxon>Ecdysozoa</taxon>
        <taxon>Arthropoda</taxon>
        <taxon>Chelicerata</taxon>
        <taxon>Arachnida</taxon>
        <taxon>Acari</taxon>
        <taxon>Parasitiformes</taxon>
        <taxon>Ixodida</taxon>
        <taxon>Ixodoidea</taxon>
        <taxon>Ixodidae</taxon>
        <taxon>Ixodinae</taxon>
        <taxon>Ixodes</taxon>
    </lineage>
</organism>
<evidence type="ECO:0000313" key="1">
    <source>
        <dbReference type="EMBL" id="KAG0409907.1"/>
    </source>
</evidence>
<comment type="caution">
    <text evidence="1">The sequence shown here is derived from an EMBL/GenBank/DDBJ whole genome shotgun (WGS) entry which is preliminary data.</text>
</comment>
<reference evidence="1 2" key="1">
    <citation type="journal article" date="2020" name="Cell">
        <title>Large-Scale Comparative Analyses of Tick Genomes Elucidate Their Genetic Diversity and Vector Capacities.</title>
        <authorList>
            <consortium name="Tick Genome and Microbiome Consortium (TIGMIC)"/>
            <person name="Jia N."/>
            <person name="Wang J."/>
            <person name="Shi W."/>
            <person name="Du L."/>
            <person name="Sun Y."/>
            <person name="Zhan W."/>
            <person name="Jiang J.F."/>
            <person name="Wang Q."/>
            <person name="Zhang B."/>
            <person name="Ji P."/>
            <person name="Bell-Sakyi L."/>
            <person name="Cui X.M."/>
            <person name="Yuan T.T."/>
            <person name="Jiang B.G."/>
            <person name="Yang W.F."/>
            <person name="Lam T.T."/>
            <person name="Chang Q.C."/>
            <person name="Ding S.J."/>
            <person name="Wang X.J."/>
            <person name="Zhu J.G."/>
            <person name="Ruan X.D."/>
            <person name="Zhao L."/>
            <person name="Wei J.T."/>
            <person name="Ye R.Z."/>
            <person name="Que T.C."/>
            <person name="Du C.H."/>
            <person name="Zhou Y.H."/>
            <person name="Cheng J.X."/>
            <person name="Dai P.F."/>
            <person name="Guo W.B."/>
            <person name="Han X.H."/>
            <person name="Huang E.J."/>
            <person name="Li L.F."/>
            <person name="Wei W."/>
            <person name="Gao Y.C."/>
            <person name="Liu J.Z."/>
            <person name="Shao H.Z."/>
            <person name="Wang X."/>
            <person name="Wang C.C."/>
            <person name="Yang T.C."/>
            <person name="Huo Q.B."/>
            <person name="Li W."/>
            <person name="Chen H.Y."/>
            <person name="Chen S.E."/>
            <person name="Zhou L.G."/>
            <person name="Ni X.B."/>
            <person name="Tian J.H."/>
            <person name="Sheng Y."/>
            <person name="Liu T."/>
            <person name="Pan Y.S."/>
            <person name="Xia L.Y."/>
            <person name="Li J."/>
            <person name="Zhao F."/>
            <person name="Cao W.C."/>
        </authorList>
    </citation>
    <scope>NUCLEOTIDE SEQUENCE [LARGE SCALE GENOMIC DNA]</scope>
    <source>
        <strain evidence="1">Iper-2018</strain>
    </source>
</reference>
<dbReference type="EMBL" id="JABSTQ010011578">
    <property type="protein sequence ID" value="KAG0409907.1"/>
    <property type="molecule type" value="Genomic_DNA"/>
</dbReference>
<accession>A0AC60NS08</accession>
<gene>
    <name evidence="1" type="ORF">HPB47_012979</name>
</gene>
<keyword evidence="2" id="KW-1185">Reference proteome</keyword>
<evidence type="ECO:0000313" key="2">
    <source>
        <dbReference type="Proteomes" id="UP000805193"/>
    </source>
</evidence>
<sequence length="400" mass="46701">MERSVTEVDVATSRDEHFLTNGKPRKDLVTEKPEQCNTTMCKPPDCTCESKEAPVEDMPQFVMLTFDDAVTQENMKFYQELLAYPERKNKNSSCRIAATFFASGEYLDYPSVNELYRMGNEIALHSISHQTDGPGTYWNDLNTTGWEAEVVDERLMVEKYANVPARDIRGLRGPFLFTGGDAGFRMLHSHFDYDCTLIHKRDGPDDPPVFPYTLDYGFKRPCMVHKCPNDTYPGLWTVPLNYMFRKYKEDGVDKYGHCSMADACLPEVETSQDTFEYLRFNFENFYTTNRAPFPVFLHEAWLRKEERKKGYLRFVDWLLEKEDVYLVTVSEVIDFMKEPKSRSSYRQRRCTKEVLPESTCPKSINCKYETTPLENERYMRICGSTCPRNYPWVNNPDGNY</sequence>
<name>A0AC60NS08_IXOPE</name>
<protein>
    <submittedName>
        <fullName evidence="1">Uncharacterized protein</fullName>
    </submittedName>
</protein>
<dbReference type="Proteomes" id="UP000805193">
    <property type="component" value="Unassembled WGS sequence"/>
</dbReference>